<evidence type="ECO:0000313" key="1">
    <source>
        <dbReference type="EMBL" id="TDS06809.1"/>
    </source>
</evidence>
<organism evidence="1 2">
    <name type="scientific">Sphingobacterium paludis</name>
    <dbReference type="NCBI Taxonomy" id="1476465"/>
    <lineage>
        <taxon>Bacteria</taxon>
        <taxon>Pseudomonadati</taxon>
        <taxon>Bacteroidota</taxon>
        <taxon>Sphingobacteriia</taxon>
        <taxon>Sphingobacteriales</taxon>
        <taxon>Sphingobacteriaceae</taxon>
        <taxon>Sphingobacterium</taxon>
    </lineage>
</organism>
<accession>A0A4R7CS45</accession>
<comment type="caution">
    <text evidence="1">The sequence shown here is derived from an EMBL/GenBank/DDBJ whole genome shotgun (WGS) entry which is preliminary data.</text>
</comment>
<gene>
    <name evidence="1" type="ORF">B0I21_11554</name>
</gene>
<dbReference type="OrthoDB" id="9808813at2"/>
<protein>
    <recommendedName>
        <fullName evidence="3">ImpB/mucB/samB family protein</fullName>
    </recommendedName>
</protein>
<name>A0A4R7CS45_9SPHI</name>
<dbReference type="SUPFAM" id="SSF56672">
    <property type="entry name" value="DNA/RNA polymerases"/>
    <property type="match status" value="1"/>
</dbReference>
<dbReference type="Proteomes" id="UP000294752">
    <property type="component" value="Unassembled WGS sequence"/>
</dbReference>
<sequence>MTKEVMMDRAIVHMDMDTFFVSCERLKNSKLNGGRTHLTVRKYLNINKIKKYLKNRSPVYSHLL</sequence>
<evidence type="ECO:0000313" key="2">
    <source>
        <dbReference type="Proteomes" id="UP000294752"/>
    </source>
</evidence>
<dbReference type="AlphaFoldDB" id="A0A4R7CS45"/>
<proteinExistence type="predicted"/>
<reference evidence="1 2" key="1">
    <citation type="submission" date="2019-03" db="EMBL/GenBank/DDBJ databases">
        <title>Genomic Encyclopedia of Type Strains, Phase III (KMG-III): the genomes of soil and plant-associated and newly described type strains.</title>
        <authorList>
            <person name="Whitman W."/>
        </authorList>
    </citation>
    <scope>NUCLEOTIDE SEQUENCE [LARGE SCALE GENOMIC DNA]</scope>
    <source>
        <strain evidence="1 2">CGMCC 1.12801</strain>
    </source>
</reference>
<evidence type="ECO:0008006" key="3">
    <source>
        <dbReference type="Google" id="ProtNLM"/>
    </source>
</evidence>
<keyword evidence="2" id="KW-1185">Reference proteome</keyword>
<dbReference type="InterPro" id="IPR043502">
    <property type="entry name" value="DNA/RNA_pol_sf"/>
</dbReference>
<dbReference type="EMBL" id="SNZV01000015">
    <property type="protein sequence ID" value="TDS06809.1"/>
    <property type="molecule type" value="Genomic_DNA"/>
</dbReference>